<name>A0A9D1LM00_9CLOT</name>
<evidence type="ECO:0000256" key="16">
    <source>
        <dbReference type="SAM" id="SignalP"/>
    </source>
</evidence>
<proteinExistence type="inferred from homology"/>
<dbReference type="EMBL" id="DVMR01000063">
    <property type="protein sequence ID" value="HIU44320.1"/>
    <property type="molecule type" value="Genomic_DNA"/>
</dbReference>
<dbReference type="SUPFAM" id="SSF56601">
    <property type="entry name" value="beta-lactamase/transpeptidase-like"/>
    <property type="match status" value="1"/>
</dbReference>
<evidence type="ECO:0000259" key="17">
    <source>
        <dbReference type="SMART" id="SM00936"/>
    </source>
</evidence>
<evidence type="ECO:0000256" key="9">
    <source>
        <dbReference type="ARBA" id="ARBA00022960"/>
    </source>
</evidence>
<dbReference type="InterPro" id="IPR015956">
    <property type="entry name" value="Peniciliin-bd_prot_C_sf"/>
</dbReference>
<accession>A0A9D1LM00</accession>
<feature type="active site" description="Proton acceptor" evidence="13">
    <location>
        <position position="56"/>
    </location>
</feature>
<evidence type="ECO:0000256" key="5">
    <source>
        <dbReference type="ARBA" id="ARBA00022645"/>
    </source>
</evidence>
<evidence type="ECO:0000313" key="18">
    <source>
        <dbReference type="EMBL" id="HIU44320.1"/>
    </source>
</evidence>
<evidence type="ECO:0000256" key="7">
    <source>
        <dbReference type="ARBA" id="ARBA00022729"/>
    </source>
</evidence>
<keyword evidence="6" id="KW-0645">Protease</keyword>
<dbReference type="EC" id="3.4.16.4" evidence="4"/>
<feature type="domain" description="Peptidase S11 D-Ala-D-Ala carboxypeptidase A C-terminal" evidence="17">
    <location>
        <begin position="256"/>
        <end position="344"/>
    </location>
</feature>
<evidence type="ECO:0000313" key="19">
    <source>
        <dbReference type="Proteomes" id="UP000824073"/>
    </source>
</evidence>
<dbReference type="InterPro" id="IPR012907">
    <property type="entry name" value="Peptidase_S11_C"/>
</dbReference>
<evidence type="ECO:0000256" key="11">
    <source>
        <dbReference type="ARBA" id="ARBA00023316"/>
    </source>
</evidence>
<dbReference type="AlphaFoldDB" id="A0A9D1LM00"/>
<dbReference type="GO" id="GO:0009002">
    <property type="term" value="F:serine-type D-Ala-D-Ala carboxypeptidase activity"/>
    <property type="evidence" value="ECO:0007669"/>
    <property type="project" value="UniProtKB-EC"/>
</dbReference>
<evidence type="ECO:0000256" key="15">
    <source>
        <dbReference type="RuleBase" id="RU004016"/>
    </source>
</evidence>
<dbReference type="SUPFAM" id="SSF69189">
    <property type="entry name" value="Penicillin-binding protein associated domain"/>
    <property type="match status" value="1"/>
</dbReference>
<dbReference type="Pfam" id="PF00768">
    <property type="entry name" value="Peptidase_S11"/>
    <property type="match status" value="1"/>
</dbReference>
<keyword evidence="7 16" id="KW-0732">Signal</keyword>
<comment type="caution">
    <text evidence="18">The sequence shown here is derived from an EMBL/GenBank/DDBJ whole genome shotgun (WGS) entry which is preliminary data.</text>
</comment>
<evidence type="ECO:0000256" key="14">
    <source>
        <dbReference type="PIRSR" id="PIRSR618044-2"/>
    </source>
</evidence>
<keyword evidence="9" id="KW-0133">Cell shape</keyword>
<evidence type="ECO:0000256" key="12">
    <source>
        <dbReference type="ARBA" id="ARBA00034000"/>
    </source>
</evidence>
<dbReference type="InterPro" id="IPR018044">
    <property type="entry name" value="Peptidase_S11"/>
</dbReference>
<feature type="active site" description="Acyl-ester intermediate" evidence="13">
    <location>
        <position position="53"/>
    </location>
</feature>
<feature type="active site" evidence="13">
    <location>
        <position position="108"/>
    </location>
</feature>
<dbReference type="PANTHER" id="PTHR21581">
    <property type="entry name" value="D-ALANYL-D-ALANINE CARBOXYPEPTIDASE"/>
    <property type="match status" value="1"/>
</dbReference>
<evidence type="ECO:0000256" key="10">
    <source>
        <dbReference type="ARBA" id="ARBA00022984"/>
    </source>
</evidence>
<dbReference type="InterPro" id="IPR012338">
    <property type="entry name" value="Beta-lactam/transpept-like"/>
</dbReference>
<keyword evidence="11" id="KW-0961">Cell wall biogenesis/degradation</keyword>
<comment type="function">
    <text evidence="1">Removes C-terminal D-alanyl residues from sugar-peptide cell wall precursors.</text>
</comment>
<keyword evidence="8" id="KW-0378">Hydrolase</keyword>
<dbReference type="InterPro" id="IPR001967">
    <property type="entry name" value="Peptidase_S11_N"/>
</dbReference>
<evidence type="ECO:0000256" key="2">
    <source>
        <dbReference type="ARBA" id="ARBA00004752"/>
    </source>
</evidence>
<evidence type="ECO:0000256" key="4">
    <source>
        <dbReference type="ARBA" id="ARBA00012448"/>
    </source>
</evidence>
<dbReference type="Gene3D" id="2.60.410.10">
    <property type="entry name" value="D-Ala-D-Ala carboxypeptidase, C-terminal domain"/>
    <property type="match status" value="1"/>
</dbReference>
<dbReference type="GO" id="GO:0008360">
    <property type="term" value="P:regulation of cell shape"/>
    <property type="evidence" value="ECO:0007669"/>
    <property type="project" value="UniProtKB-KW"/>
</dbReference>
<organism evidence="18 19">
    <name type="scientific">Candidatus Ventrousia excrementavium</name>
    <dbReference type="NCBI Taxonomy" id="2840961"/>
    <lineage>
        <taxon>Bacteria</taxon>
        <taxon>Bacillati</taxon>
        <taxon>Bacillota</taxon>
        <taxon>Clostridia</taxon>
        <taxon>Eubacteriales</taxon>
        <taxon>Clostridiaceae</taxon>
        <taxon>Clostridiaceae incertae sedis</taxon>
        <taxon>Candidatus Ventrousia</taxon>
    </lineage>
</organism>
<gene>
    <name evidence="18" type="ORF">IAB67_08510</name>
</gene>
<dbReference type="SMART" id="SM00936">
    <property type="entry name" value="PBP5_C"/>
    <property type="match status" value="1"/>
</dbReference>
<dbReference type="GO" id="GO:0071555">
    <property type="term" value="P:cell wall organization"/>
    <property type="evidence" value="ECO:0007669"/>
    <property type="project" value="UniProtKB-KW"/>
</dbReference>
<reference evidence="18" key="2">
    <citation type="journal article" date="2021" name="PeerJ">
        <title>Extensive microbial diversity within the chicken gut microbiome revealed by metagenomics and culture.</title>
        <authorList>
            <person name="Gilroy R."/>
            <person name="Ravi A."/>
            <person name="Getino M."/>
            <person name="Pursley I."/>
            <person name="Horton D.L."/>
            <person name="Alikhan N.F."/>
            <person name="Baker D."/>
            <person name="Gharbi K."/>
            <person name="Hall N."/>
            <person name="Watson M."/>
            <person name="Adriaenssens E.M."/>
            <person name="Foster-Nyarko E."/>
            <person name="Jarju S."/>
            <person name="Secka A."/>
            <person name="Antonio M."/>
            <person name="Oren A."/>
            <person name="Chaudhuri R.R."/>
            <person name="La Ragione R."/>
            <person name="Hildebrand F."/>
            <person name="Pallen M.J."/>
        </authorList>
    </citation>
    <scope>NUCLEOTIDE SEQUENCE</scope>
    <source>
        <strain evidence="18">CHK191-8634</strain>
    </source>
</reference>
<comment type="pathway">
    <text evidence="2">Cell wall biogenesis; peptidoglycan biosynthesis.</text>
</comment>
<keyword evidence="5 18" id="KW-0121">Carboxypeptidase</keyword>
<comment type="catalytic activity">
    <reaction evidence="12">
        <text>Preferential cleavage: (Ac)2-L-Lys-D-Ala-|-D-Ala. Also transpeptidation of peptidyl-alanyl moieties that are N-acyl substituents of D-alanine.</text>
        <dbReference type="EC" id="3.4.16.4"/>
    </reaction>
</comment>
<dbReference type="GO" id="GO:0006508">
    <property type="term" value="P:proteolysis"/>
    <property type="evidence" value="ECO:0007669"/>
    <property type="project" value="UniProtKB-KW"/>
</dbReference>
<dbReference type="Pfam" id="PF07943">
    <property type="entry name" value="PBP5_C"/>
    <property type="match status" value="1"/>
</dbReference>
<protein>
    <recommendedName>
        <fullName evidence="4">serine-type D-Ala-D-Ala carboxypeptidase</fullName>
        <ecNumber evidence="4">3.4.16.4</ecNumber>
    </recommendedName>
</protein>
<dbReference type="Proteomes" id="UP000824073">
    <property type="component" value="Unassembled WGS sequence"/>
</dbReference>
<dbReference type="PANTHER" id="PTHR21581:SF33">
    <property type="entry name" value="D-ALANYL-D-ALANINE CARBOXYPEPTIDASE DACB"/>
    <property type="match status" value="1"/>
</dbReference>
<sequence length="368" mass="40085">MKKIVSTLAAVLMIMAALFQPKALSASSAVLYDPLTKTVVAGVQDNVQRGMASTTKIMTALVALELYELDQVVEIQPEWCGAEGSSMYLRAGEKLTVSDLLYGLMLSSGNDAAVALSCIYSGNSDDFVGLMNTKALELGLTNTHFDNPNGLDSETHYSTARDMAVLTAAAMENEAFREIVSTKSIQIGERYLNNHNKLLSMLDGAEGVKTGFTKKCGRCLVSSASRMGRRLIAVTLNASDDWNDHISLMNQGFERFETRTVLSAGEIGSITVAAGERCRTVGLYIEEDFTYALAEDEQPVVTLCGPRIVYGPIDGGQQYGTVRIALGNTVLAELPVYFTEGVAVTLREKSSWEQMTDWFKDLWELLGF</sequence>
<feature type="binding site" evidence="14">
    <location>
        <position position="209"/>
    </location>
    <ligand>
        <name>substrate</name>
    </ligand>
</feature>
<evidence type="ECO:0000256" key="8">
    <source>
        <dbReference type="ARBA" id="ARBA00022801"/>
    </source>
</evidence>
<keyword evidence="10" id="KW-0573">Peptidoglycan synthesis</keyword>
<feature type="signal peptide" evidence="16">
    <location>
        <begin position="1"/>
        <end position="25"/>
    </location>
</feature>
<evidence type="ECO:0000256" key="13">
    <source>
        <dbReference type="PIRSR" id="PIRSR618044-1"/>
    </source>
</evidence>
<comment type="similarity">
    <text evidence="3 15">Belongs to the peptidase S11 family.</text>
</comment>
<dbReference type="PRINTS" id="PR00725">
    <property type="entry name" value="DADACBPTASE1"/>
</dbReference>
<dbReference type="GO" id="GO:0009252">
    <property type="term" value="P:peptidoglycan biosynthetic process"/>
    <property type="evidence" value="ECO:0007669"/>
    <property type="project" value="UniProtKB-KW"/>
</dbReference>
<dbReference type="InterPro" id="IPR037167">
    <property type="entry name" value="Peptidase_S11_C_sf"/>
</dbReference>
<evidence type="ECO:0000256" key="3">
    <source>
        <dbReference type="ARBA" id="ARBA00007164"/>
    </source>
</evidence>
<evidence type="ECO:0000256" key="1">
    <source>
        <dbReference type="ARBA" id="ARBA00003217"/>
    </source>
</evidence>
<feature type="chain" id="PRO_5039214884" description="serine-type D-Ala-D-Ala carboxypeptidase" evidence="16">
    <location>
        <begin position="26"/>
        <end position="368"/>
    </location>
</feature>
<evidence type="ECO:0000256" key="6">
    <source>
        <dbReference type="ARBA" id="ARBA00022670"/>
    </source>
</evidence>
<reference evidence="18" key="1">
    <citation type="submission" date="2020-10" db="EMBL/GenBank/DDBJ databases">
        <authorList>
            <person name="Gilroy R."/>
        </authorList>
    </citation>
    <scope>NUCLEOTIDE SEQUENCE</scope>
    <source>
        <strain evidence="18">CHK191-8634</strain>
    </source>
</reference>
<dbReference type="Gene3D" id="3.40.710.10">
    <property type="entry name" value="DD-peptidase/beta-lactamase superfamily"/>
    <property type="match status" value="1"/>
</dbReference>